<dbReference type="SUPFAM" id="SSF46548">
    <property type="entry name" value="alpha-helical ferredoxin"/>
    <property type="match status" value="1"/>
</dbReference>
<dbReference type="PANTHER" id="PTHR43551">
    <property type="entry name" value="FUMARATE REDUCTASE IRON-SULFUR SUBUNIT"/>
    <property type="match status" value="1"/>
</dbReference>
<dbReference type="GO" id="GO:0046872">
    <property type="term" value="F:metal ion binding"/>
    <property type="evidence" value="ECO:0007669"/>
    <property type="project" value="UniProtKB-KW"/>
</dbReference>
<dbReference type="Gene3D" id="1.10.1060.10">
    <property type="entry name" value="Alpha-helical ferredoxin"/>
    <property type="match status" value="1"/>
</dbReference>
<proteinExistence type="predicted"/>
<dbReference type="Proteomes" id="UP000184196">
    <property type="component" value="Unassembled WGS sequence"/>
</dbReference>
<accession>A0A1M5BU73</accession>
<keyword evidence="9" id="KW-1185">Reference proteome</keyword>
<dbReference type="EMBL" id="FQUW01000031">
    <property type="protein sequence ID" value="SHF45985.1"/>
    <property type="molecule type" value="Genomic_DNA"/>
</dbReference>
<feature type="domain" description="4Fe-4S ferredoxin-type" evidence="7">
    <location>
        <begin position="21"/>
        <end position="50"/>
    </location>
</feature>
<dbReference type="OrthoDB" id="9786127at2"/>
<dbReference type="InterPro" id="IPR004017">
    <property type="entry name" value="Cys_rich_dom"/>
</dbReference>
<protein>
    <submittedName>
        <fullName evidence="8">Fe-S oxidoreductase</fullName>
    </submittedName>
</protein>
<evidence type="ECO:0000256" key="1">
    <source>
        <dbReference type="ARBA" id="ARBA00022448"/>
    </source>
</evidence>
<keyword evidence="4" id="KW-0249">Electron transport</keyword>
<evidence type="ECO:0000313" key="8">
    <source>
        <dbReference type="EMBL" id="SHF45985.1"/>
    </source>
</evidence>
<dbReference type="GO" id="GO:0016491">
    <property type="term" value="F:oxidoreductase activity"/>
    <property type="evidence" value="ECO:0007669"/>
    <property type="project" value="UniProtKB-ARBA"/>
</dbReference>
<reference evidence="9" key="1">
    <citation type="submission" date="2016-11" db="EMBL/GenBank/DDBJ databases">
        <authorList>
            <person name="Varghese N."/>
            <person name="Submissions S."/>
        </authorList>
    </citation>
    <scope>NUCLEOTIDE SEQUENCE [LARGE SCALE GENOMIC DNA]</scope>
    <source>
        <strain evidence="9">DSM 11792</strain>
    </source>
</reference>
<evidence type="ECO:0000256" key="3">
    <source>
        <dbReference type="ARBA" id="ARBA00022723"/>
    </source>
</evidence>
<dbReference type="InterPro" id="IPR009051">
    <property type="entry name" value="Helical_ferredxn"/>
</dbReference>
<dbReference type="InterPro" id="IPR017896">
    <property type="entry name" value="4Fe4S_Fe-S-bd"/>
</dbReference>
<dbReference type="GO" id="GO:0051539">
    <property type="term" value="F:4 iron, 4 sulfur cluster binding"/>
    <property type="evidence" value="ECO:0007669"/>
    <property type="project" value="UniProtKB-KW"/>
</dbReference>
<evidence type="ECO:0000256" key="6">
    <source>
        <dbReference type="ARBA" id="ARBA00023014"/>
    </source>
</evidence>
<evidence type="ECO:0000259" key="7">
    <source>
        <dbReference type="PROSITE" id="PS51379"/>
    </source>
</evidence>
<dbReference type="Pfam" id="PF02754">
    <property type="entry name" value="CCG"/>
    <property type="match status" value="1"/>
</dbReference>
<keyword evidence="3" id="KW-0479">Metal-binding</keyword>
<dbReference type="RefSeq" id="WP_027357042.1">
    <property type="nucleotide sequence ID" value="NZ_FQUW01000031.1"/>
</dbReference>
<organism evidence="8 9">
    <name type="scientific">Desulfofundulus australicus DSM 11792</name>
    <dbReference type="NCBI Taxonomy" id="1121425"/>
    <lineage>
        <taxon>Bacteria</taxon>
        <taxon>Bacillati</taxon>
        <taxon>Bacillota</taxon>
        <taxon>Clostridia</taxon>
        <taxon>Eubacteriales</taxon>
        <taxon>Peptococcaceae</taxon>
        <taxon>Desulfofundulus</taxon>
    </lineage>
</organism>
<dbReference type="Pfam" id="PF13183">
    <property type="entry name" value="Fer4_8"/>
    <property type="match status" value="1"/>
</dbReference>
<keyword evidence="5" id="KW-0408">Iron</keyword>
<name>A0A1M5BU73_9FIRM</name>
<sequence>MVKAILAADLDPAFRDELAEKMKSLDFANCLTCGACTAGCVFSDLHPSNDPRKMLRRVILGMREEILKDPFIWYCTMCERCTVECPMGVNIAAVTRTIRGYFRTDSPGFLQKVVDDTLKSGNQMDVQPDEYLETLEWLQEELQAELNDPNYRIPIDVKEADFLFGFNAREVKYYPNELQKILKIFYAAGVNYTLSSQKWDATNLALFSGKDEDFWKITEPMLQEVVRLKARELVITECGHAFRSVRWGYRTFWKGPQFPIRSILEVLDEWIQQGRIKLDPSRNPEPVTLHDPCNLVRKEGIIEPQRRVLKAAVTDFREMFPNGRWNYCCGAGGGALAMPEYTEQRLIKGKRKADQLRATGAKVVAIPCHNCMDQFNDLNKHYQLGMKMEHICSLVERALIISEEKSQS</sequence>
<dbReference type="AlphaFoldDB" id="A0A1M5BU73"/>
<keyword evidence="2" id="KW-0004">4Fe-4S</keyword>
<evidence type="ECO:0000256" key="4">
    <source>
        <dbReference type="ARBA" id="ARBA00022982"/>
    </source>
</evidence>
<gene>
    <name evidence="8" type="ORF">SAMN02745218_02313</name>
</gene>
<dbReference type="PROSITE" id="PS00198">
    <property type="entry name" value="4FE4S_FER_1"/>
    <property type="match status" value="1"/>
</dbReference>
<evidence type="ECO:0000313" key="9">
    <source>
        <dbReference type="Proteomes" id="UP000184196"/>
    </source>
</evidence>
<evidence type="ECO:0000256" key="2">
    <source>
        <dbReference type="ARBA" id="ARBA00022485"/>
    </source>
</evidence>
<dbReference type="PROSITE" id="PS51379">
    <property type="entry name" value="4FE4S_FER_2"/>
    <property type="match status" value="1"/>
</dbReference>
<keyword evidence="6" id="KW-0411">Iron-sulfur</keyword>
<keyword evidence="1" id="KW-0813">Transport</keyword>
<dbReference type="PANTHER" id="PTHR43551:SF1">
    <property type="entry name" value="HETERODISULFIDE REDUCTASE"/>
    <property type="match status" value="1"/>
</dbReference>
<dbReference type="InterPro" id="IPR017900">
    <property type="entry name" value="4Fe4S_Fe_S_CS"/>
</dbReference>
<evidence type="ECO:0000256" key="5">
    <source>
        <dbReference type="ARBA" id="ARBA00023004"/>
    </source>
</evidence>